<dbReference type="AlphaFoldDB" id="A0A2H1HLH3"/>
<protein>
    <submittedName>
        <fullName evidence="2">Uncharacterized protein</fullName>
    </submittedName>
</protein>
<feature type="compositionally biased region" description="Polar residues" evidence="1">
    <location>
        <begin position="7"/>
        <end position="30"/>
    </location>
</feature>
<evidence type="ECO:0000313" key="2">
    <source>
        <dbReference type="EMBL" id="SMX63720.1"/>
    </source>
</evidence>
<feature type="region of interest" description="Disordered" evidence="1">
    <location>
        <begin position="1"/>
        <end position="37"/>
    </location>
</feature>
<organism evidence="2 3">
    <name type="scientific">Brevibacterium antiquum</name>
    <dbReference type="NCBI Taxonomy" id="234835"/>
    <lineage>
        <taxon>Bacteria</taxon>
        <taxon>Bacillati</taxon>
        <taxon>Actinomycetota</taxon>
        <taxon>Actinomycetes</taxon>
        <taxon>Micrococcales</taxon>
        <taxon>Brevibacteriaceae</taxon>
        <taxon>Brevibacterium</taxon>
    </lineage>
</organism>
<proteinExistence type="predicted"/>
<dbReference type="EMBL" id="FXZE01000001">
    <property type="protein sequence ID" value="SMX63720.1"/>
    <property type="molecule type" value="Genomic_DNA"/>
</dbReference>
<evidence type="ECO:0000313" key="3">
    <source>
        <dbReference type="Proteomes" id="UP000234342"/>
    </source>
</evidence>
<accession>A0A2H1HLH3</accession>
<dbReference type="Proteomes" id="UP000234342">
    <property type="component" value="Unassembled WGS sequence"/>
</dbReference>
<sequence>MTEPTHEPQQTVGPNQPASPNQAASPTPASVNGDVPVETWRRNLVQISEAPGAERHGLLSTLLDDLDSQVSSL</sequence>
<keyword evidence="3" id="KW-1185">Reference proteome</keyword>
<name>A0A2H1HLH3_9MICO</name>
<evidence type="ECO:0000256" key="1">
    <source>
        <dbReference type="SAM" id="MobiDB-lite"/>
    </source>
</evidence>
<dbReference type="RefSeq" id="WP_101641393.1">
    <property type="nucleotide sequence ID" value="NZ_FXZE01000001.1"/>
</dbReference>
<gene>
    <name evidence="2" type="ORF">BANT10_00004</name>
</gene>
<reference evidence="3" key="1">
    <citation type="submission" date="2017-03" db="EMBL/GenBank/DDBJ databases">
        <authorList>
            <person name="Monnet C."/>
        </authorList>
    </citation>
    <scope>NUCLEOTIDE SEQUENCE [LARGE SCALE GENOMIC DNA]</scope>
    <source>
        <strain evidence="3">P10</strain>
    </source>
</reference>